<sequence length="198" mass="21283">MMGVNQRLTGAKVGLAPAGKSDKMEVGGGDRRGQCINEEAEVGEQNLAYLRMRFPILSLNAKALEKGKKKSVVRGPCWSGRGLIVEVDVLGRRRVSWDRKKGGVQKLLGASRAVERDRKKVGPKVCKWVARGTKQAVDWPVLGLGKSPRLTDTLASLLAPSQAFALEPKVTEHCAKSPMEADRAGLEVLGVIGGDEGD</sequence>
<gene>
    <name evidence="1" type="ORF">SO802_005774</name>
</gene>
<organism evidence="1 2">
    <name type="scientific">Lithocarpus litseifolius</name>
    <dbReference type="NCBI Taxonomy" id="425828"/>
    <lineage>
        <taxon>Eukaryota</taxon>
        <taxon>Viridiplantae</taxon>
        <taxon>Streptophyta</taxon>
        <taxon>Embryophyta</taxon>
        <taxon>Tracheophyta</taxon>
        <taxon>Spermatophyta</taxon>
        <taxon>Magnoliopsida</taxon>
        <taxon>eudicotyledons</taxon>
        <taxon>Gunneridae</taxon>
        <taxon>Pentapetalae</taxon>
        <taxon>rosids</taxon>
        <taxon>fabids</taxon>
        <taxon>Fagales</taxon>
        <taxon>Fagaceae</taxon>
        <taxon>Lithocarpus</taxon>
    </lineage>
</organism>
<proteinExistence type="predicted"/>
<dbReference type="AlphaFoldDB" id="A0AAW2DNQ9"/>
<reference evidence="1 2" key="1">
    <citation type="submission" date="2024-01" db="EMBL/GenBank/DDBJ databases">
        <title>A telomere-to-telomere, gap-free genome of sweet tea (Lithocarpus litseifolius).</title>
        <authorList>
            <person name="Zhou J."/>
        </authorList>
    </citation>
    <scope>NUCLEOTIDE SEQUENCE [LARGE SCALE GENOMIC DNA]</scope>
    <source>
        <strain evidence="1">Zhou-2022a</strain>
        <tissue evidence="1">Leaf</tissue>
    </source>
</reference>
<protein>
    <submittedName>
        <fullName evidence="1">Uncharacterized protein</fullName>
    </submittedName>
</protein>
<keyword evidence="2" id="KW-1185">Reference proteome</keyword>
<dbReference type="Proteomes" id="UP001459277">
    <property type="component" value="Unassembled WGS sequence"/>
</dbReference>
<comment type="caution">
    <text evidence="1">The sequence shown here is derived from an EMBL/GenBank/DDBJ whole genome shotgun (WGS) entry which is preliminary data.</text>
</comment>
<dbReference type="EMBL" id="JAZDWU010000002">
    <property type="protein sequence ID" value="KAL0010666.1"/>
    <property type="molecule type" value="Genomic_DNA"/>
</dbReference>
<accession>A0AAW2DNQ9</accession>
<evidence type="ECO:0000313" key="2">
    <source>
        <dbReference type="Proteomes" id="UP001459277"/>
    </source>
</evidence>
<name>A0AAW2DNQ9_9ROSI</name>
<evidence type="ECO:0000313" key="1">
    <source>
        <dbReference type="EMBL" id="KAL0010666.1"/>
    </source>
</evidence>